<dbReference type="PROSITE" id="PS00627">
    <property type="entry name" value="GHMP_KINASES_ATP"/>
    <property type="match status" value="1"/>
</dbReference>
<dbReference type="InterPro" id="IPR020568">
    <property type="entry name" value="Ribosomal_Su5_D2-typ_SF"/>
</dbReference>
<dbReference type="NCBIfam" id="NF002288">
    <property type="entry name" value="PRK01212.1-4"/>
    <property type="match status" value="1"/>
</dbReference>
<evidence type="ECO:0000259" key="14">
    <source>
        <dbReference type="Pfam" id="PF08544"/>
    </source>
</evidence>
<keyword evidence="9 12" id="KW-0418">Kinase</keyword>
<evidence type="ECO:0000256" key="6">
    <source>
        <dbReference type="ARBA" id="ARBA00022679"/>
    </source>
</evidence>
<dbReference type="HAMAP" id="MF_00384">
    <property type="entry name" value="Homoser_kinase"/>
    <property type="match status" value="1"/>
</dbReference>
<comment type="similarity">
    <text evidence="2 12">Belongs to the GHMP kinase family. Homoserine kinase subfamily.</text>
</comment>
<keyword evidence="7 12" id="KW-0791">Threonine biosynthesis</keyword>
<feature type="binding site" evidence="12">
    <location>
        <begin position="91"/>
        <end position="101"/>
    </location>
    <ligand>
        <name>ATP</name>
        <dbReference type="ChEBI" id="CHEBI:30616"/>
    </ligand>
</feature>
<organism evidence="15 16">
    <name type="scientific">Imperialibacter roseus</name>
    <dbReference type="NCBI Taxonomy" id="1324217"/>
    <lineage>
        <taxon>Bacteria</taxon>
        <taxon>Pseudomonadati</taxon>
        <taxon>Bacteroidota</taxon>
        <taxon>Cytophagia</taxon>
        <taxon>Cytophagales</taxon>
        <taxon>Flammeovirgaceae</taxon>
        <taxon>Imperialibacter</taxon>
    </lineage>
</organism>
<evidence type="ECO:0000256" key="11">
    <source>
        <dbReference type="ARBA" id="ARBA00049375"/>
    </source>
</evidence>
<evidence type="ECO:0000256" key="8">
    <source>
        <dbReference type="ARBA" id="ARBA00022741"/>
    </source>
</evidence>
<proteinExistence type="inferred from homology"/>
<dbReference type="Gene3D" id="3.30.70.890">
    <property type="entry name" value="GHMP kinase, C-terminal domain"/>
    <property type="match status" value="1"/>
</dbReference>
<evidence type="ECO:0000259" key="13">
    <source>
        <dbReference type="Pfam" id="PF00288"/>
    </source>
</evidence>
<dbReference type="PRINTS" id="PR00958">
    <property type="entry name" value="HOMSERKINASE"/>
</dbReference>
<evidence type="ECO:0000256" key="9">
    <source>
        <dbReference type="ARBA" id="ARBA00022777"/>
    </source>
</evidence>
<dbReference type="Gene3D" id="3.30.230.10">
    <property type="match status" value="1"/>
</dbReference>
<dbReference type="PANTHER" id="PTHR20861:SF1">
    <property type="entry name" value="HOMOSERINE KINASE"/>
    <property type="match status" value="1"/>
</dbReference>
<evidence type="ECO:0000256" key="10">
    <source>
        <dbReference type="ARBA" id="ARBA00022840"/>
    </source>
</evidence>
<evidence type="ECO:0000313" key="16">
    <source>
        <dbReference type="Proteomes" id="UP001302349"/>
    </source>
</evidence>
<dbReference type="Pfam" id="PF00288">
    <property type="entry name" value="GHMP_kinases_N"/>
    <property type="match status" value="1"/>
</dbReference>
<comment type="function">
    <text evidence="12">Catalyzes the ATP-dependent phosphorylation of L-homoserine to L-homoserine phosphate.</text>
</comment>
<evidence type="ECO:0000256" key="5">
    <source>
        <dbReference type="ARBA" id="ARBA00022605"/>
    </source>
</evidence>
<dbReference type="InterPro" id="IPR006203">
    <property type="entry name" value="GHMP_knse_ATP-bd_CS"/>
</dbReference>
<comment type="pathway">
    <text evidence="1 12">Amino-acid biosynthesis; L-threonine biosynthesis; L-threonine from L-aspartate: step 4/5.</text>
</comment>
<dbReference type="PANTHER" id="PTHR20861">
    <property type="entry name" value="HOMOSERINE/4-DIPHOSPHOCYTIDYL-2-C-METHYL-D-ERYTHRITOL KINASE"/>
    <property type="match status" value="1"/>
</dbReference>
<keyword evidence="5 12" id="KW-0028">Amino-acid biosynthesis</keyword>
<keyword evidence="16" id="KW-1185">Reference proteome</keyword>
<evidence type="ECO:0000256" key="3">
    <source>
        <dbReference type="ARBA" id="ARBA00012078"/>
    </source>
</evidence>
<dbReference type="InterPro" id="IPR006204">
    <property type="entry name" value="GHMP_kinase_N_dom"/>
</dbReference>
<evidence type="ECO:0000256" key="1">
    <source>
        <dbReference type="ARBA" id="ARBA00005015"/>
    </source>
</evidence>
<feature type="domain" description="GHMP kinase N-terminal" evidence="13">
    <location>
        <begin position="69"/>
        <end position="150"/>
    </location>
</feature>
<dbReference type="Pfam" id="PF08544">
    <property type="entry name" value="GHMP_kinases_C"/>
    <property type="match status" value="1"/>
</dbReference>
<evidence type="ECO:0000256" key="12">
    <source>
        <dbReference type="HAMAP-Rule" id="MF_00384"/>
    </source>
</evidence>
<dbReference type="EMBL" id="CP136051">
    <property type="protein sequence ID" value="WOK05912.1"/>
    <property type="molecule type" value="Genomic_DNA"/>
</dbReference>
<gene>
    <name evidence="12" type="primary">thrB</name>
    <name evidence="15" type="ORF">RT717_22815</name>
</gene>
<feature type="domain" description="GHMP kinase C-terminal" evidence="14">
    <location>
        <begin position="211"/>
        <end position="278"/>
    </location>
</feature>
<keyword evidence="6 12" id="KW-0808">Transferase</keyword>
<evidence type="ECO:0000256" key="7">
    <source>
        <dbReference type="ARBA" id="ARBA00022697"/>
    </source>
</evidence>
<evidence type="ECO:0000256" key="4">
    <source>
        <dbReference type="ARBA" id="ARBA00017858"/>
    </source>
</evidence>
<dbReference type="InterPro" id="IPR014721">
    <property type="entry name" value="Ribsml_uS5_D2-typ_fold_subgr"/>
</dbReference>
<reference evidence="15 16" key="1">
    <citation type="journal article" date="2023" name="Microbiol. Resour. Announc.">
        <title>Complete Genome Sequence of Imperialibacter roseus strain P4T.</title>
        <authorList>
            <person name="Tizabi D.R."/>
            <person name="Bachvaroff T."/>
            <person name="Hill R.T."/>
        </authorList>
    </citation>
    <scope>NUCLEOTIDE SEQUENCE [LARGE SCALE GENOMIC DNA]</scope>
    <source>
        <strain evidence="15 16">P4T</strain>
    </source>
</reference>
<dbReference type="SUPFAM" id="SSF54211">
    <property type="entry name" value="Ribosomal protein S5 domain 2-like"/>
    <property type="match status" value="1"/>
</dbReference>
<dbReference type="Proteomes" id="UP001302349">
    <property type="component" value="Chromosome"/>
</dbReference>
<dbReference type="NCBIfam" id="TIGR00191">
    <property type="entry name" value="thrB"/>
    <property type="match status" value="1"/>
</dbReference>
<keyword evidence="12" id="KW-0963">Cytoplasm</keyword>
<comment type="subcellular location">
    <subcellularLocation>
        <location evidence="12">Cytoplasm</location>
    </subcellularLocation>
</comment>
<keyword evidence="10 12" id="KW-0067">ATP-binding</keyword>
<accession>A0ABZ0ILL1</accession>
<dbReference type="InterPro" id="IPR013750">
    <property type="entry name" value="GHMP_kinase_C_dom"/>
</dbReference>
<protein>
    <recommendedName>
        <fullName evidence="4 12">Homoserine kinase</fullName>
        <shortName evidence="12">HK</shortName>
        <shortName evidence="12">HSK</shortName>
        <ecNumber evidence="3 12">2.7.1.39</ecNumber>
    </recommendedName>
</protein>
<evidence type="ECO:0000256" key="2">
    <source>
        <dbReference type="ARBA" id="ARBA00007370"/>
    </source>
</evidence>
<dbReference type="RefSeq" id="WP_317488658.1">
    <property type="nucleotide sequence ID" value="NZ_CP136051.1"/>
</dbReference>
<dbReference type="SUPFAM" id="SSF55060">
    <property type="entry name" value="GHMP Kinase, C-terminal domain"/>
    <property type="match status" value="1"/>
</dbReference>
<name>A0ABZ0ILL1_9BACT</name>
<comment type="catalytic activity">
    <reaction evidence="11 12">
        <text>L-homoserine + ATP = O-phospho-L-homoserine + ADP + H(+)</text>
        <dbReference type="Rhea" id="RHEA:13985"/>
        <dbReference type="ChEBI" id="CHEBI:15378"/>
        <dbReference type="ChEBI" id="CHEBI:30616"/>
        <dbReference type="ChEBI" id="CHEBI:57476"/>
        <dbReference type="ChEBI" id="CHEBI:57590"/>
        <dbReference type="ChEBI" id="CHEBI:456216"/>
        <dbReference type="EC" id="2.7.1.39"/>
    </reaction>
</comment>
<dbReference type="EC" id="2.7.1.39" evidence="3 12"/>
<dbReference type="GO" id="GO:0004413">
    <property type="term" value="F:homoserine kinase activity"/>
    <property type="evidence" value="ECO:0007669"/>
    <property type="project" value="UniProtKB-EC"/>
</dbReference>
<evidence type="ECO:0000313" key="15">
    <source>
        <dbReference type="EMBL" id="WOK05912.1"/>
    </source>
</evidence>
<dbReference type="InterPro" id="IPR000870">
    <property type="entry name" value="Homoserine_kinase"/>
</dbReference>
<sequence>MADSIKVFAPATVANLTCGFDILGLAINGPGDELVAKKTSGSGVTIVSIEGDEGRLSKDASKNTAGISANQFLQEIDYSGGIEISLYKKMPFGSGMGSSAASAVAGVFAVNELLGRPLNQRELLRFAVEGERIACGSGHADNVAPSLLGGITLVKSYEPLEVLSLPVPPNMYVAVLHPAVEVSTGDARAMLPKEVTMKASVKYAGNLAGFVSALYTNDLGLMRRALIDEIVEPKRAALIPHFYEIKEAALSSEGVIGFGISGSGPAMFALADGLEAIAKAGGVMEGILKKRGISANLYISEVNTAGPKILD</sequence>
<dbReference type="InterPro" id="IPR036554">
    <property type="entry name" value="GHMP_kinase_C_sf"/>
</dbReference>
<dbReference type="PIRSF" id="PIRSF000676">
    <property type="entry name" value="Homoser_kin"/>
    <property type="match status" value="1"/>
</dbReference>
<keyword evidence="8 12" id="KW-0547">Nucleotide-binding</keyword>